<feature type="domain" description="GST N-terminal" evidence="1">
    <location>
        <begin position="1"/>
        <end position="83"/>
    </location>
</feature>
<dbReference type="SFLD" id="SFLDS00019">
    <property type="entry name" value="Glutathione_Transferase_(cytos"/>
    <property type="match status" value="1"/>
</dbReference>
<dbReference type="PANTHER" id="PTHR44051:SF21">
    <property type="entry name" value="GLUTATHIONE S-TRANSFERASE FAMILY PROTEIN"/>
    <property type="match status" value="1"/>
</dbReference>
<keyword evidence="2" id="KW-0808">Transferase</keyword>
<dbReference type="GO" id="GO:0016740">
    <property type="term" value="F:transferase activity"/>
    <property type="evidence" value="ECO:0007669"/>
    <property type="project" value="UniProtKB-KW"/>
</dbReference>
<dbReference type="SUPFAM" id="SSF47616">
    <property type="entry name" value="GST C-terminal domain-like"/>
    <property type="match status" value="1"/>
</dbReference>
<dbReference type="PROSITE" id="PS50404">
    <property type="entry name" value="GST_NTER"/>
    <property type="match status" value="1"/>
</dbReference>
<dbReference type="InterPro" id="IPR036282">
    <property type="entry name" value="Glutathione-S-Trfase_C_sf"/>
</dbReference>
<dbReference type="SFLD" id="SFLDG01150">
    <property type="entry name" value="Main.1:_Beta-like"/>
    <property type="match status" value="1"/>
</dbReference>
<dbReference type="InterPro" id="IPR004045">
    <property type="entry name" value="Glutathione_S-Trfase_N"/>
</dbReference>
<protein>
    <submittedName>
        <fullName evidence="2">Glutathione S-transferase</fullName>
    </submittedName>
</protein>
<dbReference type="SFLD" id="SFLDG00358">
    <property type="entry name" value="Main_(cytGST)"/>
    <property type="match status" value="1"/>
</dbReference>
<gene>
    <name evidence="2" type="ORF">C8N34_106256</name>
</gene>
<dbReference type="OrthoDB" id="5740960at2"/>
<dbReference type="CDD" id="cd03207">
    <property type="entry name" value="GST_C_8"/>
    <property type="match status" value="1"/>
</dbReference>
<keyword evidence="3" id="KW-1185">Reference proteome</keyword>
<reference evidence="2 3" key="1">
    <citation type="submission" date="2018-04" db="EMBL/GenBank/DDBJ databases">
        <title>Genomic Encyclopedia of Archaeal and Bacterial Type Strains, Phase II (KMG-II): from individual species to whole genera.</title>
        <authorList>
            <person name="Goeker M."/>
        </authorList>
    </citation>
    <scope>NUCLEOTIDE SEQUENCE [LARGE SCALE GENOMIC DNA]</scope>
    <source>
        <strain evidence="2 3">DSM 21823</strain>
    </source>
</reference>
<evidence type="ECO:0000313" key="3">
    <source>
        <dbReference type="Proteomes" id="UP000244224"/>
    </source>
</evidence>
<dbReference type="SUPFAM" id="SSF52833">
    <property type="entry name" value="Thioredoxin-like"/>
    <property type="match status" value="1"/>
</dbReference>
<dbReference type="Pfam" id="PF13409">
    <property type="entry name" value="GST_N_2"/>
    <property type="match status" value="1"/>
</dbReference>
<name>A0A2T6B1X5_9RHOB</name>
<dbReference type="Gene3D" id="3.40.30.10">
    <property type="entry name" value="Glutaredoxin"/>
    <property type="match status" value="1"/>
</dbReference>
<dbReference type="PANTHER" id="PTHR44051">
    <property type="entry name" value="GLUTATHIONE S-TRANSFERASE-RELATED"/>
    <property type="match status" value="1"/>
</dbReference>
<comment type="caution">
    <text evidence="2">The sequence shown here is derived from an EMBL/GenBank/DDBJ whole genome shotgun (WGS) entry which is preliminary data.</text>
</comment>
<dbReference type="InterPro" id="IPR036249">
    <property type="entry name" value="Thioredoxin-like_sf"/>
</dbReference>
<evidence type="ECO:0000313" key="2">
    <source>
        <dbReference type="EMBL" id="PTX50074.1"/>
    </source>
</evidence>
<dbReference type="InterPro" id="IPR040079">
    <property type="entry name" value="Glutathione_S-Trfase"/>
</dbReference>
<dbReference type="Proteomes" id="UP000244224">
    <property type="component" value="Unassembled WGS sequence"/>
</dbReference>
<dbReference type="CDD" id="cd03046">
    <property type="entry name" value="GST_N_GTT1_like"/>
    <property type="match status" value="1"/>
</dbReference>
<sequence length="202" mass="21824">MLTLCHAPNSRSSRILTLIEEMGIRDEVALRPVTIRRFDGSGGPDAANPHPEGKVPLLDHDGTLISETAAIMLYLTALFPQGGMAPPPGDPQRGAFLTWLFWYGAVMEPALIVARSGLSHPAFTATWRGTDEVAARISAALARGPWLLGDRYSAVDLLVHSPYAWFREATPDDPAIRDWVARCQARPAVAAMLARDAALMAG</sequence>
<dbReference type="AlphaFoldDB" id="A0A2T6B1X5"/>
<accession>A0A2T6B1X5</accession>
<dbReference type="Gene3D" id="1.20.1050.10">
    <property type="match status" value="1"/>
</dbReference>
<proteinExistence type="predicted"/>
<dbReference type="RefSeq" id="WP_108129031.1">
    <property type="nucleotide sequence ID" value="NZ_QBKP01000006.1"/>
</dbReference>
<organism evidence="2 3">
    <name type="scientific">Gemmobacter caeni</name>
    <dbReference type="NCBI Taxonomy" id="589035"/>
    <lineage>
        <taxon>Bacteria</taxon>
        <taxon>Pseudomonadati</taxon>
        <taxon>Pseudomonadota</taxon>
        <taxon>Alphaproteobacteria</taxon>
        <taxon>Rhodobacterales</taxon>
        <taxon>Paracoccaceae</taxon>
        <taxon>Gemmobacter</taxon>
    </lineage>
</organism>
<evidence type="ECO:0000259" key="1">
    <source>
        <dbReference type="PROSITE" id="PS50404"/>
    </source>
</evidence>
<dbReference type="EMBL" id="QBKP01000006">
    <property type="protein sequence ID" value="PTX50074.1"/>
    <property type="molecule type" value="Genomic_DNA"/>
</dbReference>